<keyword evidence="7" id="KW-1278">Translocase</keyword>
<dbReference type="PANTHER" id="PTHR22888">
    <property type="entry name" value="CYTOCHROME C OXIDASE, SUBUNIT II"/>
    <property type="match status" value="1"/>
</dbReference>
<evidence type="ECO:0000259" key="13">
    <source>
        <dbReference type="PROSITE" id="PS50857"/>
    </source>
</evidence>
<protein>
    <recommendedName>
        <fullName evidence="3">cytochrome-c oxidase</fullName>
        <ecNumber evidence="3">7.1.1.9</ecNumber>
    </recommendedName>
    <alternativeName>
        <fullName evidence="11">Cytochrome c oxidase polypeptide II</fullName>
    </alternativeName>
</protein>
<evidence type="ECO:0000256" key="6">
    <source>
        <dbReference type="ARBA" id="ARBA00022692"/>
    </source>
</evidence>
<dbReference type="InterPro" id="IPR002429">
    <property type="entry name" value="CcO_II-like_C"/>
</dbReference>
<dbReference type="InterPro" id="IPR011759">
    <property type="entry name" value="Cyt_c_oxidase_su2_TM_dom"/>
</dbReference>
<keyword evidence="10 12" id="KW-0472">Membrane</keyword>
<dbReference type="InterPro" id="IPR008972">
    <property type="entry name" value="Cupredoxin"/>
</dbReference>
<dbReference type="InterPro" id="IPR045187">
    <property type="entry name" value="CcO_II"/>
</dbReference>
<dbReference type="SUPFAM" id="SSF81464">
    <property type="entry name" value="Cytochrome c oxidase subunit II-like, transmembrane region"/>
    <property type="match status" value="1"/>
</dbReference>
<evidence type="ECO:0000259" key="14">
    <source>
        <dbReference type="PROSITE" id="PS50999"/>
    </source>
</evidence>
<evidence type="ECO:0000256" key="9">
    <source>
        <dbReference type="ARBA" id="ARBA00022989"/>
    </source>
</evidence>
<sequence length="394" mass="43927">MTSLLVIIVLVLLAVALWQLTKIFDLTQVGSSSDDSQVASDNDNNVQGYVMFGFLAFIYIFTIYGLLKWGNLALHTPASEHGLLVDNLMNITWVLIFVVQFITQGLLYWFSFKNRGHKDKKALFFADSNKLEAIWSIIPSVVLACLILYGLYAWNNIMFVDKDEDVIEIELYAQQFKWTARYAGNDNVLGKANVRLIEGINTLGVDMSDKNSADDIVVSELHIPKGKKVHFKMRSQDVLHSAYMPHFRAQMNCVPGMVTEFAFIPTYTTAEYRELPFMVEKVANINKLRAEKSVELVAKGGTALDPYTFDYLLLCNKICGASHYNMQMKVVVDTPEDYKKWLSEKTTLAQDIKAAAAAKAPAEGAGATTDSTAKDTVKAVIDTVKAAIAKVAMK</sequence>
<evidence type="ECO:0000256" key="2">
    <source>
        <dbReference type="ARBA" id="ARBA00007866"/>
    </source>
</evidence>
<dbReference type="Pfam" id="PF02790">
    <property type="entry name" value="COX2_TM"/>
    <property type="match status" value="1"/>
</dbReference>
<evidence type="ECO:0000256" key="1">
    <source>
        <dbReference type="ARBA" id="ARBA00004141"/>
    </source>
</evidence>
<feature type="transmembrane region" description="Helical" evidence="12">
    <location>
        <begin position="133"/>
        <end position="152"/>
    </location>
</feature>
<evidence type="ECO:0000256" key="3">
    <source>
        <dbReference type="ARBA" id="ARBA00012949"/>
    </source>
</evidence>
<organism evidence="15 16">
    <name type="scientific">Flavobacterium piscis</name>
    <dbReference type="NCBI Taxonomy" id="1114874"/>
    <lineage>
        <taxon>Bacteria</taxon>
        <taxon>Pseudomonadati</taxon>
        <taxon>Bacteroidota</taxon>
        <taxon>Flavobacteriia</taxon>
        <taxon>Flavobacteriales</taxon>
        <taxon>Flavobacteriaceae</taxon>
        <taxon>Flavobacterium</taxon>
    </lineage>
</organism>
<evidence type="ECO:0000256" key="5">
    <source>
        <dbReference type="ARBA" id="ARBA00022660"/>
    </source>
</evidence>
<comment type="subcellular location">
    <subcellularLocation>
        <location evidence="1">Membrane</location>
        <topology evidence="1">Multi-pass membrane protein</topology>
    </subcellularLocation>
</comment>
<dbReference type="Proteomes" id="UP000093343">
    <property type="component" value="Unassembled WGS sequence"/>
</dbReference>
<evidence type="ECO:0000256" key="11">
    <source>
        <dbReference type="ARBA" id="ARBA00031389"/>
    </source>
</evidence>
<keyword evidence="16" id="KW-1185">Reference proteome</keyword>
<dbReference type="PROSITE" id="PS50857">
    <property type="entry name" value="COX2_CUA"/>
    <property type="match status" value="1"/>
</dbReference>
<comment type="caution">
    <text evidence="15">The sequence shown here is derived from an EMBL/GenBank/DDBJ whole genome shotgun (WGS) entry which is preliminary data.</text>
</comment>
<proteinExistence type="inferred from homology"/>
<keyword evidence="4" id="KW-0813">Transport</keyword>
<keyword evidence="8" id="KW-0249">Electron transport</keyword>
<evidence type="ECO:0000256" key="8">
    <source>
        <dbReference type="ARBA" id="ARBA00022982"/>
    </source>
</evidence>
<evidence type="ECO:0000313" key="16">
    <source>
        <dbReference type="Proteomes" id="UP000093343"/>
    </source>
</evidence>
<keyword evidence="5" id="KW-0679">Respiratory chain</keyword>
<dbReference type="EMBL" id="LVEN01000004">
    <property type="protein sequence ID" value="OCB77438.1"/>
    <property type="molecule type" value="Genomic_DNA"/>
</dbReference>
<dbReference type="Gene3D" id="1.10.287.90">
    <property type="match status" value="1"/>
</dbReference>
<dbReference type="SUPFAM" id="SSF49503">
    <property type="entry name" value="Cupredoxins"/>
    <property type="match status" value="1"/>
</dbReference>
<dbReference type="PROSITE" id="PS50999">
    <property type="entry name" value="COX2_TM"/>
    <property type="match status" value="1"/>
</dbReference>
<keyword evidence="6 12" id="KW-0812">Transmembrane</keyword>
<gene>
    <name evidence="15" type="ORF">FLP_02765</name>
</gene>
<feature type="domain" description="Cytochrome oxidase subunit II transmembrane region profile" evidence="14">
    <location>
        <begin position="66"/>
        <end position="161"/>
    </location>
</feature>
<feature type="transmembrane region" description="Helical" evidence="12">
    <location>
        <begin position="47"/>
        <end position="67"/>
    </location>
</feature>
<dbReference type="RefSeq" id="WP_065448001.1">
    <property type="nucleotide sequence ID" value="NZ_LVEN01000004.1"/>
</dbReference>
<dbReference type="Gene3D" id="2.60.40.420">
    <property type="entry name" value="Cupredoxins - blue copper proteins"/>
    <property type="match status" value="1"/>
</dbReference>
<comment type="similarity">
    <text evidence="2">Belongs to the cytochrome c oxidase subunit 2 family.</text>
</comment>
<dbReference type="EC" id="7.1.1.9" evidence="3"/>
<accession>A0ABX2XN52</accession>
<dbReference type="InterPro" id="IPR036257">
    <property type="entry name" value="Cyt_c_oxidase_su2_TM_sf"/>
</dbReference>
<evidence type="ECO:0000256" key="12">
    <source>
        <dbReference type="SAM" id="Phobius"/>
    </source>
</evidence>
<feature type="domain" description="Cytochrome oxidase subunit II copper A binding" evidence="13">
    <location>
        <begin position="164"/>
        <end position="344"/>
    </location>
</feature>
<evidence type="ECO:0000256" key="10">
    <source>
        <dbReference type="ARBA" id="ARBA00023136"/>
    </source>
</evidence>
<keyword evidence="9 12" id="KW-1133">Transmembrane helix</keyword>
<feature type="transmembrane region" description="Helical" evidence="12">
    <location>
        <begin position="88"/>
        <end position="110"/>
    </location>
</feature>
<evidence type="ECO:0000256" key="4">
    <source>
        <dbReference type="ARBA" id="ARBA00022448"/>
    </source>
</evidence>
<dbReference type="PANTHER" id="PTHR22888:SF9">
    <property type="entry name" value="CYTOCHROME C OXIDASE SUBUNIT 2"/>
    <property type="match status" value="1"/>
</dbReference>
<evidence type="ECO:0000313" key="15">
    <source>
        <dbReference type="EMBL" id="OCB77438.1"/>
    </source>
</evidence>
<reference evidence="16" key="1">
    <citation type="submission" date="2016-03" db="EMBL/GenBank/DDBJ databases">
        <title>Draft genome sequence of Paenibacillus glacialis DSM 22343.</title>
        <authorList>
            <person name="Shin S.-K."/>
            <person name="Yi H."/>
        </authorList>
    </citation>
    <scope>NUCLEOTIDE SEQUENCE [LARGE SCALE GENOMIC DNA]</scope>
    <source>
        <strain evidence="16">CCUG 60099</strain>
    </source>
</reference>
<evidence type="ECO:0000256" key="7">
    <source>
        <dbReference type="ARBA" id="ARBA00022967"/>
    </source>
</evidence>
<name>A0ABX2XN52_9FLAO</name>